<evidence type="ECO:0000313" key="8">
    <source>
        <dbReference type="Proteomes" id="UP000501316"/>
    </source>
</evidence>
<gene>
    <name evidence="6" type="ORF">GJQ69_08960</name>
    <name evidence="7" type="ORF">GKP14_03790</name>
</gene>
<reference evidence="8 9" key="1">
    <citation type="submission" date="2019-11" db="EMBL/GenBank/DDBJ databases">
        <authorList>
            <person name="Ren C."/>
            <person name="Wang H."/>
            <person name="Xu Y."/>
        </authorList>
    </citation>
    <scope>NUCLEOTIDE SEQUENCE [LARGE SCALE GENOMIC DNA]</scope>
    <source>
        <strain evidence="9">JNU-WLY1368</strain>
        <strain evidence="6 8">LBM 19010</strain>
    </source>
</reference>
<dbReference type="Proteomes" id="UP000509623">
    <property type="component" value="Chromosome"/>
</dbReference>
<dbReference type="CDD" id="cd16914">
    <property type="entry name" value="EcfT"/>
    <property type="match status" value="1"/>
</dbReference>
<feature type="transmembrane region" description="Helical" evidence="5">
    <location>
        <begin position="12"/>
        <end position="35"/>
    </location>
</feature>
<dbReference type="EMBL" id="CP046161">
    <property type="protein sequence ID" value="QKO30209.1"/>
    <property type="molecule type" value="Genomic_DNA"/>
</dbReference>
<keyword evidence="9" id="KW-1185">Reference proteome</keyword>
<feature type="transmembrane region" description="Helical" evidence="5">
    <location>
        <begin position="93"/>
        <end position="111"/>
    </location>
</feature>
<evidence type="ECO:0000256" key="2">
    <source>
        <dbReference type="ARBA" id="ARBA00022692"/>
    </source>
</evidence>
<organism evidence="6 8">
    <name type="scientific">Caproicibacterium lactatifermentans</name>
    <dbReference type="NCBI Taxonomy" id="2666138"/>
    <lineage>
        <taxon>Bacteria</taxon>
        <taxon>Bacillati</taxon>
        <taxon>Bacillota</taxon>
        <taxon>Clostridia</taxon>
        <taxon>Eubacteriales</taxon>
        <taxon>Oscillospiraceae</taxon>
        <taxon>Caproicibacterium</taxon>
    </lineage>
</organism>
<evidence type="ECO:0000256" key="3">
    <source>
        <dbReference type="ARBA" id="ARBA00022989"/>
    </source>
</evidence>
<dbReference type="AlphaFoldDB" id="A0A859DRR7"/>
<dbReference type="RefSeq" id="WP_157658884.1">
    <property type="nucleotide sequence ID" value="NZ_CP046051.1"/>
</dbReference>
<dbReference type="EMBL" id="CP046051">
    <property type="protein sequence ID" value="QKN24588.1"/>
    <property type="molecule type" value="Genomic_DNA"/>
</dbReference>
<dbReference type="GO" id="GO:0005886">
    <property type="term" value="C:plasma membrane"/>
    <property type="evidence" value="ECO:0007669"/>
    <property type="project" value="UniProtKB-ARBA"/>
</dbReference>
<reference evidence="7" key="3">
    <citation type="journal article" date="2022" name="Int. J. Syst. Evol. Microbiol.">
        <title>Caproicibacterium lactatifermentans sp. nov., isolated from pit clay used for the production of Chinese strong aroma-type liquor.</title>
        <authorList>
            <person name="Wang H."/>
            <person name="Gu Y."/>
            <person name="Zhao D."/>
            <person name="Qiao Z."/>
            <person name="Zheng J."/>
            <person name="Gao J."/>
            <person name="Ren C."/>
            <person name="Xu Y."/>
        </authorList>
    </citation>
    <scope>NUCLEOTIDE SEQUENCE</scope>
    <source>
        <strain evidence="7">JNU-WLY1368</strain>
    </source>
</reference>
<accession>A0A859DRR7</accession>
<protein>
    <recommendedName>
        <fullName evidence="10">Energy-coupling factor transporter transmembrane protein EcfT</fullName>
    </recommendedName>
</protein>
<feature type="transmembrane region" description="Helical" evidence="5">
    <location>
        <begin position="219"/>
        <end position="239"/>
    </location>
</feature>
<evidence type="ECO:0000313" key="7">
    <source>
        <dbReference type="EMBL" id="QKO30209.1"/>
    </source>
</evidence>
<evidence type="ECO:0000256" key="4">
    <source>
        <dbReference type="ARBA" id="ARBA00023136"/>
    </source>
</evidence>
<dbReference type="Proteomes" id="UP000501316">
    <property type="component" value="Chromosome"/>
</dbReference>
<feature type="transmembrane region" description="Helical" evidence="5">
    <location>
        <begin position="55"/>
        <end position="73"/>
    </location>
</feature>
<feature type="transmembrane region" description="Helical" evidence="5">
    <location>
        <begin position="251"/>
        <end position="271"/>
    </location>
</feature>
<dbReference type="InterPro" id="IPR003339">
    <property type="entry name" value="ABC/ECF_trnsptr_transmembrane"/>
</dbReference>
<evidence type="ECO:0000313" key="9">
    <source>
        <dbReference type="Proteomes" id="UP000509623"/>
    </source>
</evidence>
<dbReference type="KEGG" id="clf:GJQ69_08960"/>
<evidence type="ECO:0000313" key="6">
    <source>
        <dbReference type="EMBL" id="QKN24588.1"/>
    </source>
</evidence>
<keyword evidence="2 5" id="KW-0812">Transmembrane</keyword>
<evidence type="ECO:0008006" key="10">
    <source>
        <dbReference type="Google" id="ProtNLM"/>
    </source>
</evidence>
<sequence>MKEPFAACNPSVCFIFFAAALLLSVFLTNPCFLALDAAASTLYMLLLRRSGGLRFLMSILGFSALLAALNPLFNTSGSTVLFTYFSRPYTLEALLYGVTAGGMFFSVMMWASCWQQTMDSDKMLYLFSGLAPAASLMLSMVFQMVPALRRKAETITAVQKGIGCTGTGNTRQKLRNSVGRLSALTSWALEGSLTTADSMKSRGYGTGRRTSFARYTFRAADCGALVFFGACFLLAAVSFSPRYQWSCSGTAFWLAFGGSAALLLFPSFLHIKEDILWNYFRSKILAFPIQRHRKRHCTK</sequence>
<evidence type="ECO:0000256" key="1">
    <source>
        <dbReference type="ARBA" id="ARBA00004141"/>
    </source>
</evidence>
<comment type="subcellular location">
    <subcellularLocation>
        <location evidence="1">Membrane</location>
        <topology evidence="1">Multi-pass membrane protein</topology>
    </subcellularLocation>
</comment>
<feature type="transmembrane region" description="Helical" evidence="5">
    <location>
        <begin position="123"/>
        <end position="142"/>
    </location>
</feature>
<name>A0A859DRR7_9FIRM</name>
<keyword evidence="4 5" id="KW-0472">Membrane</keyword>
<reference evidence="7" key="2">
    <citation type="journal article" date="2021" name="Appl. Environ. Microbiol.">
        <title>Adaptability of a Caproate-Producing Bacterium Contributes to Its Dominance in an Anaerobic Fermentation System.</title>
        <authorList>
            <person name="Wang H."/>
            <person name="Gu Y."/>
            <person name="Zhou W."/>
            <person name="Zhao D."/>
            <person name="Qiao Z."/>
            <person name="Zheng J."/>
            <person name="Gao J."/>
            <person name="Chen X."/>
            <person name="Ren C."/>
            <person name="Xu Y."/>
        </authorList>
    </citation>
    <scope>NUCLEOTIDE SEQUENCE</scope>
    <source>
        <strain evidence="7">JNU-WLY1368</strain>
    </source>
</reference>
<keyword evidence="3 5" id="KW-1133">Transmembrane helix</keyword>
<proteinExistence type="predicted"/>
<evidence type="ECO:0000256" key="5">
    <source>
        <dbReference type="SAM" id="Phobius"/>
    </source>
</evidence>